<feature type="domain" description="Yeast cell wall synthesis Kre9/Knh1-like N-terminal" evidence="4">
    <location>
        <begin position="27"/>
        <end position="103"/>
    </location>
</feature>
<evidence type="ECO:0000313" key="6">
    <source>
        <dbReference type="Proteomes" id="UP000799753"/>
    </source>
</evidence>
<accession>A0A6A6RLZ8</accession>
<name>A0A6A6RLZ8_9PLEO</name>
<dbReference type="InterPro" id="IPR018466">
    <property type="entry name" value="Kre9/Knh1-like_N"/>
</dbReference>
<organism evidence="5 6">
    <name type="scientific">Massarina eburnea CBS 473.64</name>
    <dbReference type="NCBI Taxonomy" id="1395130"/>
    <lineage>
        <taxon>Eukaryota</taxon>
        <taxon>Fungi</taxon>
        <taxon>Dikarya</taxon>
        <taxon>Ascomycota</taxon>
        <taxon>Pezizomycotina</taxon>
        <taxon>Dothideomycetes</taxon>
        <taxon>Pleosporomycetidae</taxon>
        <taxon>Pleosporales</taxon>
        <taxon>Massarineae</taxon>
        <taxon>Massarinaceae</taxon>
        <taxon>Massarina</taxon>
    </lineage>
</organism>
<dbReference type="InterPro" id="IPR052982">
    <property type="entry name" value="SRP1/TIP1-like"/>
</dbReference>
<dbReference type="EMBL" id="MU006799">
    <property type="protein sequence ID" value="KAF2636390.1"/>
    <property type="molecule type" value="Genomic_DNA"/>
</dbReference>
<evidence type="ECO:0000256" key="1">
    <source>
        <dbReference type="ARBA" id="ARBA00022729"/>
    </source>
</evidence>
<protein>
    <recommendedName>
        <fullName evidence="4">Yeast cell wall synthesis Kre9/Knh1-like N-terminal domain-containing protein</fullName>
    </recommendedName>
</protein>
<feature type="compositionally biased region" description="Low complexity" evidence="2">
    <location>
        <begin position="110"/>
        <end position="212"/>
    </location>
</feature>
<dbReference type="AlphaFoldDB" id="A0A6A6RLZ8"/>
<evidence type="ECO:0000256" key="2">
    <source>
        <dbReference type="SAM" id="MobiDB-lite"/>
    </source>
</evidence>
<gene>
    <name evidence="5" type="ORF">P280DRAFT_533915</name>
</gene>
<sequence>MRFFEVVISGAALIAAALAVEFNELPTSIEPGKTYTLTYSPKDDTPTTLKLRQGEPGNLDTLETITTTATGGSYQWTVPNTLPNGEDYALEIVQGDGEPNYSGLIPLTGSSVSSSASSSASATSSSSASKSSSGSASASASASASDSASKTSSSSASNSTASGSTLTTAASTGSSSGSPSGSPTPSGSNSTLSSTNRTPSATSGSTAPTQSTNAGNMLASSPIALILGAVAAMAYLN</sequence>
<feature type="region of interest" description="Disordered" evidence="2">
    <location>
        <begin position="110"/>
        <end position="214"/>
    </location>
</feature>
<reference evidence="5" key="1">
    <citation type="journal article" date="2020" name="Stud. Mycol.">
        <title>101 Dothideomycetes genomes: a test case for predicting lifestyles and emergence of pathogens.</title>
        <authorList>
            <person name="Haridas S."/>
            <person name="Albert R."/>
            <person name="Binder M."/>
            <person name="Bloem J."/>
            <person name="Labutti K."/>
            <person name="Salamov A."/>
            <person name="Andreopoulos B."/>
            <person name="Baker S."/>
            <person name="Barry K."/>
            <person name="Bills G."/>
            <person name="Bluhm B."/>
            <person name="Cannon C."/>
            <person name="Castanera R."/>
            <person name="Culley D."/>
            <person name="Daum C."/>
            <person name="Ezra D."/>
            <person name="Gonzalez J."/>
            <person name="Henrissat B."/>
            <person name="Kuo A."/>
            <person name="Liang C."/>
            <person name="Lipzen A."/>
            <person name="Lutzoni F."/>
            <person name="Magnuson J."/>
            <person name="Mondo S."/>
            <person name="Nolan M."/>
            <person name="Ohm R."/>
            <person name="Pangilinan J."/>
            <person name="Park H.-J."/>
            <person name="Ramirez L."/>
            <person name="Alfaro M."/>
            <person name="Sun H."/>
            <person name="Tritt A."/>
            <person name="Yoshinaga Y."/>
            <person name="Zwiers L.-H."/>
            <person name="Turgeon B."/>
            <person name="Goodwin S."/>
            <person name="Spatafora J."/>
            <person name="Crous P."/>
            <person name="Grigoriev I."/>
        </authorList>
    </citation>
    <scope>NUCLEOTIDE SEQUENCE</scope>
    <source>
        <strain evidence="5">CBS 473.64</strain>
    </source>
</reference>
<evidence type="ECO:0000259" key="4">
    <source>
        <dbReference type="Pfam" id="PF10342"/>
    </source>
</evidence>
<feature type="chain" id="PRO_5025499045" description="Yeast cell wall synthesis Kre9/Knh1-like N-terminal domain-containing protein" evidence="3">
    <location>
        <begin position="20"/>
        <end position="237"/>
    </location>
</feature>
<dbReference type="Pfam" id="PF10342">
    <property type="entry name" value="Kre9_KNH"/>
    <property type="match status" value="1"/>
</dbReference>
<keyword evidence="6" id="KW-1185">Reference proteome</keyword>
<proteinExistence type="predicted"/>
<dbReference type="PANTHER" id="PTHR40633">
    <property type="entry name" value="MATRIX PROTEIN, PUTATIVE (AFU_ORTHOLOGUE AFUA_8G05410)-RELATED"/>
    <property type="match status" value="1"/>
</dbReference>
<evidence type="ECO:0000313" key="5">
    <source>
        <dbReference type="EMBL" id="KAF2636390.1"/>
    </source>
</evidence>
<feature type="signal peptide" evidence="3">
    <location>
        <begin position="1"/>
        <end position="19"/>
    </location>
</feature>
<dbReference type="Proteomes" id="UP000799753">
    <property type="component" value="Unassembled WGS sequence"/>
</dbReference>
<dbReference type="PANTHER" id="PTHR40633:SF1">
    <property type="entry name" value="GPI ANCHORED SERINE-THREONINE RICH PROTEIN (AFU_ORTHOLOGUE AFUA_1G03630)"/>
    <property type="match status" value="1"/>
</dbReference>
<keyword evidence="1 3" id="KW-0732">Signal</keyword>
<dbReference type="OrthoDB" id="5589325at2759"/>
<evidence type="ECO:0000256" key="3">
    <source>
        <dbReference type="SAM" id="SignalP"/>
    </source>
</evidence>